<reference evidence="10 11" key="1">
    <citation type="journal article" date="2016" name="Front. Microbiol.">
        <title>Genomic Resource of Rice Seed Associated Bacteria.</title>
        <authorList>
            <person name="Midha S."/>
            <person name="Bansal K."/>
            <person name="Sharma S."/>
            <person name="Kumar N."/>
            <person name="Patil P.P."/>
            <person name="Chaudhry V."/>
            <person name="Patil P.B."/>
        </authorList>
    </citation>
    <scope>NUCLEOTIDE SEQUENCE [LARGE SCALE GENOMIC DNA]</scope>
    <source>
        <strain evidence="10 11">NS226</strain>
    </source>
</reference>
<dbReference type="PANTHER" id="PTHR33653">
    <property type="entry name" value="RIBONUCLEASE VAPC2"/>
    <property type="match status" value="1"/>
</dbReference>
<evidence type="ECO:0000256" key="8">
    <source>
        <dbReference type="HAMAP-Rule" id="MF_00265"/>
    </source>
</evidence>
<protein>
    <recommendedName>
        <fullName evidence="8">Ribonuclease VapC</fullName>
        <shortName evidence="8">RNase VapC</shortName>
        <ecNumber evidence="8">3.1.-.-</ecNumber>
    </recommendedName>
    <alternativeName>
        <fullName evidence="8">Toxin VapC</fullName>
    </alternativeName>
</protein>
<keyword evidence="5 8" id="KW-0378">Hydrolase</keyword>
<evidence type="ECO:0000256" key="2">
    <source>
        <dbReference type="ARBA" id="ARBA00022649"/>
    </source>
</evidence>
<dbReference type="PANTHER" id="PTHR33653:SF1">
    <property type="entry name" value="RIBONUCLEASE VAPC2"/>
    <property type="match status" value="1"/>
</dbReference>
<dbReference type="InterPro" id="IPR029060">
    <property type="entry name" value="PIN-like_dom_sf"/>
</dbReference>
<evidence type="ECO:0000256" key="3">
    <source>
        <dbReference type="ARBA" id="ARBA00022722"/>
    </source>
</evidence>
<comment type="cofactor">
    <cofactor evidence="1 8">
        <name>Mg(2+)</name>
        <dbReference type="ChEBI" id="CHEBI:18420"/>
    </cofactor>
</comment>
<dbReference type="HAMAP" id="MF_00265">
    <property type="entry name" value="VapC_Nob1"/>
    <property type="match status" value="1"/>
</dbReference>
<dbReference type="Proteomes" id="UP000078272">
    <property type="component" value="Unassembled WGS sequence"/>
</dbReference>
<dbReference type="GO" id="GO:0000287">
    <property type="term" value="F:magnesium ion binding"/>
    <property type="evidence" value="ECO:0007669"/>
    <property type="project" value="UniProtKB-UniRule"/>
</dbReference>
<dbReference type="EC" id="3.1.-.-" evidence="8"/>
<evidence type="ECO:0000256" key="7">
    <source>
        <dbReference type="ARBA" id="ARBA00038093"/>
    </source>
</evidence>
<comment type="caution">
    <text evidence="10">The sequence shown here is derived from an EMBL/GenBank/DDBJ whole genome shotgun (WGS) entry which is preliminary data.</text>
</comment>
<keyword evidence="2 8" id="KW-1277">Toxin-antitoxin system</keyword>
<gene>
    <name evidence="8" type="primary">vapC</name>
    <name evidence="10" type="ORF">NS226_14420</name>
</gene>
<dbReference type="GO" id="GO:0016787">
    <property type="term" value="F:hydrolase activity"/>
    <property type="evidence" value="ECO:0007669"/>
    <property type="project" value="UniProtKB-KW"/>
</dbReference>
<comment type="similarity">
    <text evidence="7 8">Belongs to the PINc/VapC protein family.</text>
</comment>
<evidence type="ECO:0000256" key="1">
    <source>
        <dbReference type="ARBA" id="ARBA00001946"/>
    </source>
</evidence>
<proteinExistence type="inferred from homology"/>
<keyword evidence="4 8" id="KW-0479">Metal-binding</keyword>
<sequence>MTTSTLIDTNILIDLLSPADAATRPWSLAQLKRCTTEGPVVLSAIVWAELADPRFREFELAQAFAWLQPRRENFPYAAAWPAGEAHRLYRRRGGQRERTLPDFLIGAHAAVAGHRLLTRDAARYRAYFPDLTIICPETHP</sequence>
<evidence type="ECO:0000313" key="10">
    <source>
        <dbReference type="EMBL" id="KTQ94046.1"/>
    </source>
</evidence>
<name>A0A175R655_9HYPH</name>
<dbReference type="PATRIC" id="fig|401562.3.peg.2583"/>
<dbReference type="EMBL" id="LDPZ01000030">
    <property type="protein sequence ID" value="KTQ94046.1"/>
    <property type="molecule type" value="Genomic_DNA"/>
</dbReference>
<keyword evidence="3 8" id="KW-0540">Nuclease</keyword>
<dbReference type="Pfam" id="PF01850">
    <property type="entry name" value="PIN"/>
    <property type="match status" value="1"/>
</dbReference>
<keyword evidence="6 8" id="KW-0460">Magnesium</keyword>
<dbReference type="GO" id="GO:0090729">
    <property type="term" value="F:toxin activity"/>
    <property type="evidence" value="ECO:0007669"/>
    <property type="project" value="UniProtKB-KW"/>
</dbReference>
<evidence type="ECO:0000259" key="9">
    <source>
        <dbReference type="Pfam" id="PF01850"/>
    </source>
</evidence>
<evidence type="ECO:0000256" key="4">
    <source>
        <dbReference type="ARBA" id="ARBA00022723"/>
    </source>
</evidence>
<dbReference type="RefSeq" id="WP_058635555.1">
    <property type="nucleotide sequence ID" value="NZ_LDPZ01000030.1"/>
</dbReference>
<feature type="binding site" evidence="8">
    <location>
        <position position="8"/>
    </location>
    <ligand>
        <name>Mg(2+)</name>
        <dbReference type="ChEBI" id="CHEBI:18420"/>
    </ligand>
</feature>
<comment type="function">
    <text evidence="8">Toxic component of a toxin-antitoxin (TA) system. An RNase.</text>
</comment>
<organism evidence="10 11">
    <name type="scientific">Aureimonas ureilytica</name>
    <dbReference type="NCBI Taxonomy" id="401562"/>
    <lineage>
        <taxon>Bacteria</taxon>
        <taxon>Pseudomonadati</taxon>
        <taxon>Pseudomonadota</taxon>
        <taxon>Alphaproteobacteria</taxon>
        <taxon>Hyphomicrobiales</taxon>
        <taxon>Aurantimonadaceae</taxon>
        <taxon>Aureimonas</taxon>
    </lineage>
</organism>
<accession>A0A175R655</accession>
<keyword evidence="8" id="KW-0800">Toxin</keyword>
<feature type="domain" description="PIN" evidence="9">
    <location>
        <begin position="6"/>
        <end position="126"/>
    </location>
</feature>
<evidence type="ECO:0000256" key="6">
    <source>
        <dbReference type="ARBA" id="ARBA00022842"/>
    </source>
</evidence>
<dbReference type="InterPro" id="IPR022907">
    <property type="entry name" value="VapC_family"/>
</dbReference>
<dbReference type="OrthoDB" id="9800524at2"/>
<dbReference type="Gene3D" id="3.40.50.1010">
    <property type="entry name" value="5'-nuclease"/>
    <property type="match status" value="1"/>
</dbReference>
<dbReference type="GO" id="GO:0004540">
    <property type="term" value="F:RNA nuclease activity"/>
    <property type="evidence" value="ECO:0007669"/>
    <property type="project" value="InterPro"/>
</dbReference>
<dbReference type="InterPro" id="IPR002716">
    <property type="entry name" value="PIN_dom"/>
</dbReference>
<dbReference type="InterPro" id="IPR050556">
    <property type="entry name" value="Type_II_TA_system_RNase"/>
</dbReference>
<feature type="binding site" evidence="8">
    <location>
        <position position="102"/>
    </location>
    <ligand>
        <name>Mg(2+)</name>
        <dbReference type="ChEBI" id="CHEBI:18420"/>
    </ligand>
</feature>
<dbReference type="AlphaFoldDB" id="A0A175R655"/>
<dbReference type="SUPFAM" id="SSF88723">
    <property type="entry name" value="PIN domain-like"/>
    <property type="match status" value="1"/>
</dbReference>
<evidence type="ECO:0000313" key="11">
    <source>
        <dbReference type="Proteomes" id="UP000078272"/>
    </source>
</evidence>
<evidence type="ECO:0000256" key="5">
    <source>
        <dbReference type="ARBA" id="ARBA00022801"/>
    </source>
</evidence>